<proteinExistence type="predicted"/>
<reference evidence="2" key="1">
    <citation type="submission" date="2001-04" db="EMBL/GenBank/DDBJ databases">
        <title>Oryza sativa nipponbare(GA3) genomic DNA, chromosome 6, PAC clone:P0662B01.</title>
        <authorList>
            <person name="Sasaki T."/>
            <person name="Matsumoto T."/>
            <person name="Yamamoto K."/>
        </authorList>
    </citation>
    <scope>NUCLEOTIDE SEQUENCE</scope>
</reference>
<organism evidence="3 4">
    <name type="scientific">Oryza sativa subsp. japonica</name>
    <name type="common">Rice</name>
    <dbReference type="NCBI Taxonomy" id="39947"/>
    <lineage>
        <taxon>Eukaryota</taxon>
        <taxon>Viridiplantae</taxon>
        <taxon>Streptophyta</taxon>
        <taxon>Embryophyta</taxon>
        <taxon>Tracheophyta</taxon>
        <taxon>Spermatophyta</taxon>
        <taxon>Magnoliopsida</taxon>
        <taxon>Liliopsida</taxon>
        <taxon>Poales</taxon>
        <taxon>Poaceae</taxon>
        <taxon>BOP clade</taxon>
        <taxon>Oryzoideae</taxon>
        <taxon>Oryzeae</taxon>
        <taxon>Oryzinae</taxon>
        <taxon>Oryza</taxon>
        <taxon>Oryza sativa</taxon>
    </lineage>
</organism>
<feature type="compositionally biased region" description="Gly residues" evidence="1">
    <location>
        <begin position="10"/>
        <end position="24"/>
    </location>
</feature>
<gene>
    <name evidence="2" type="ORF">P0662B01.42</name>
    <name evidence="3" type="ORF">P0676F10.3</name>
</gene>
<evidence type="ECO:0000313" key="2">
    <source>
        <dbReference type="EMBL" id="BAD68446.1"/>
    </source>
</evidence>
<evidence type="ECO:0000256" key="1">
    <source>
        <dbReference type="SAM" id="MobiDB-lite"/>
    </source>
</evidence>
<feature type="region of interest" description="Disordered" evidence="1">
    <location>
        <begin position="1"/>
        <end position="38"/>
    </location>
</feature>
<protein>
    <submittedName>
        <fullName evidence="3">Uncharacterized protein</fullName>
    </submittedName>
</protein>
<reference evidence="3" key="2">
    <citation type="submission" date="2002-10" db="EMBL/GenBank/DDBJ databases">
        <title>Oryza sativa nipponbare(GA3) genomic DNA, chromosome 6, PAC clone:P0676F10.</title>
        <authorList>
            <person name="Sasaki T."/>
            <person name="Matsumoto T."/>
            <person name="Yamamoto K."/>
        </authorList>
    </citation>
    <scope>NUCLEOTIDE SEQUENCE</scope>
</reference>
<sequence length="158" mass="15404">MGADFDSRGVGVGGPAMGGDGGGPSLSTTTCASSGGGQATASAAKERAMLSVAKSRAAAATKVRVTAVTTTMVQATASATKVWAATTAKELVVMASSTARGMANRVGVDMRFIRSGGGAISGISPHLVATSSLFAVGGAGPRSPTGPLWGLGRVMFPT</sequence>
<reference evidence="4" key="4">
    <citation type="journal article" date="2008" name="Nucleic Acids Res.">
        <title>The rice annotation project database (RAP-DB): 2008 update.</title>
        <authorList>
            <consortium name="The rice annotation project (RAP)"/>
        </authorList>
    </citation>
    <scope>GENOME REANNOTATION</scope>
    <source>
        <strain evidence="4">cv. Nipponbare</strain>
    </source>
</reference>
<dbReference type="Proteomes" id="UP000000763">
    <property type="component" value="Chromosome 6"/>
</dbReference>
<dbReference type="EMBL" id="AP005813">
    <property type="protein sequence ID" value="BAD69158.1"/>
    <property type="molecule type" value="Genomic_DNA"/>
</dbReference>
<dbReference type="EMBL" id="AP003491">
    <property type="protein sequence ID" value="BAD68446.1"/>
    <property type="molecule type" value="Genomic_DNA"/>
</dbReference>
<evidence type="ECO:0000313" key="4">
    <source>
        <dbReference type="Proteomes" id="UP000000763"/>
    </source>
</evidence>
<accession>Q5VN17</accession>
<name>Q5VN17_ORYSJ</name>
<dbReference type="AlphaFoldDB" id="Q5VN17"/>
<reference evidence="4" key="3">
    <citation type="journal article" date="2005" name="Nature">
        <title>The map-based sequence of the rice genome.</title>
        <authorList>
            <consortium name="International rice genome sequencing project (IRGSP)"/>
            <person name="Matsumoto T."/>
            <person name="Wu J."/>
            <person name="Kanamori H."/>
            <person name="Katayose Y."/>
            <person name="Fujisawa M."/>
            <person name="Namiki N."/>
            <person name="Mizuno H."/>
            <person name="Yamamoto K."/>
            <person name="Antonio B.A."/>
            <person name="Baba T."/>
            <person name="Sakata K."/>
            <person name="Nagamura Y."/>
            <person name="Aoki H."/>
            <person name="Arikawa K."/>
            <person name="Arita K."/>
            <person name="Bito T."/>
            <person name="Chiden Y."/>
            <person name="Fujitsuka N."/>
            <person name="Fukunaka R."/>
            <person name="Hamada M."/>
            <person name="Harada C."/>
            <person name="Hayashi A."/>
            <person name="Hijishita S."/>
            <person name="Honda M."/>
            <person name="Hosokawa S."/>
            <person name="Ichikawa Y."/>
            <person name="Idonuma A."/>
            <person name="Iijima M."/>
            <person name="Ikeda M."/>
            <person name="Ikeno M."/>
            <person name="Ito K."/>
            <person name="Ito S."/>
            <person name="Ito T."/>
            <person name="Ito Y."/>
            <person name="Ito Y."/>
            <person name="Iwabuchi A."/>
            <person name="Kamiya K."/>
            <person name="Karasawa W."/>
            <person name="Kurita K."/>
            <person name="Katagiri S."/>
            <person name="Kikuta A."/>
            <person name="Kobayashi H."/>
            <person name="Kobayashi N."/>
            <person name="Machita K."/>
            <person name="Maehara T."/>
            <person name="Masukawa M."/>
            <person name="Mizubayashi T."/>
            <person name="Mukai Y."/>
            <person name="Nagasaki H."/>
            <person name="Nagata Y."/>
            <person name="Naito S."/>
            <person name="Nakashima M."/>
            <person name="Nakama Y."/>
            <person name="Nakamichi Y."/>
            <person name="Nakamura M."/>
            <person name="Meguro A."/>
            <person name="Negishi M."/>
            <person name="Ohta I."/>
            <person name="Ohta T."/>
            <person name="Okamoto M."/>
            <person name="Ono N."/>
            <person name="Saji S."/>
            <person name="Sakaguchi M."/>
            <person name="Sakai K."/>
            <person name="Shibata M."/>
            <person name="Shimokawa T."/>
            <person name="Song J."/>
            <person name="Takazaki Y."/>
            <person name="Terasawa K."/>
            <person name="Tsugane M."/>
            <person name="Tsuji K."/>
            <person name="Ueda S."/>
            <person name="Waki K."/>
            <person name="Yamagata H."/>
            <person name="Yamamoto M."/>
            <person name="Yamamoto S."/>
            <person name="Yamane H."/>
            <person name="Yoshiki S."/>
            <person name="Yoshihara R."/>
            <person name="Yukawa K."/>
            <person name="Zhong H."/>
            <person name="Yano M."/>
            <person name="Yuan Q."/>
            <person name="Ouyang S."/>
            <person name="Liu J."/>
            <person name="Jones K.M."/>
            <person name="Gansberger K."/>
            <person name="Moffat K."/>
            <person name="Hill J."/>
            <person name="Bera J."/>
            <person name="Fadrosh D."/>
            <person name="Jin S."/>
            <person name="Johri S."/>
            <person name="Kim M."/>
            <person name="Overton L."/>
            <person name="Reardon M."/>
            <person name="Tsitrin T."/>
            <person name="Vuong H."/>
            <person name="Weaver B."/>
            <person name="Ciecko A."/>
            <person name="Tallon L."/>
            <person name="Jackson J."/>
            <person name="Pai G."/>
            <person name="Aken S.V."/>
            <person name="Utterback T."/>
            <person name="Reidmuller S."/>
            <person name="Feldblyum T."/>
            <person name="Hsiao J."/>
            <person name="Zismann V."/>
            <person name="Iobst S."/>
            <person name="de Vazeille A.R."/>
            <person name="Buell C.R."/>
            <person name="Ying K."/>
            <person name="Li Y."/>
            <person name="Lu T."/>
            <person name="Huang Y."/>
            <person name="Zhao Q."/>
            <person name="Feng Q."/>
            <person name="Zhang L."/>
            <person name="Zhu J."/>
            <person name="Weng Q."/>
            <person name="Mu J."/>
            <person name="Lu Y."/>
            <person name="Fan D."/>
            <person name="Liu Y."/>
            <person name="Guan J."/>
            <person name="Zhang Y."/>
            <person name="Yu S."/>
            <person name="Liu X."/>
            <person name="Zhang Y."/>
            <person name="Hong G."/>
            <person name="Han B."/>
            <person name="Choisne N."/>
            <person name="Demange N."/>
            <person name="Orjeda G."/>
            <person name="Samain S."/>
            <person name="Cattolico L."/>
            <person name="Pelletier E."/>
            <person name="Couloux A."/>
            <person name="Segurens B."/>
            <person name="Wincker P."/>
            <person name="D'Hont A."/>
            <person name="Scarpelli C."/>
            <person name="Weissenbach J."/>
            <person name="Salanoubat M."/>
            <person name="Quetier F."/>
            <person name="Yu Y."/>
            <person name="Kim H.R."/>
            <person name="Rambo T."/>
            <person name="Currie J."/>
            <person name="Collura K."/>
            <person name="Luo M."/>
            <person name="Yang T."/>
            <person name="Ammiraju J.S.S."/>
            <person name="Engler F."/>
            <person name="Soderlund C."/>
            <person name="Wing R.A."/>
            <person name="Palmer L.E."/>
            <person name="de la Bastide M."/>
            <person name="Spiegel L."/>
            <person name="Nascimento L."/>
            <person name="Zutavern T."/>
            <person name="O'Shaughnessy A."/>
            <person name="Dike S."/>
            <person name="Dedhia N."/>
            <person name="Preston R."/>
            <person name="Balija V."/>
            <person name="McCombie W.R."/>
            <person name="Chow T."/>
            <person name="Chen H."/>
            <person name="Chung M."/>
            <person name="Chen C."/>
            <person name="Shaw J."/>
            <person name="Wu H."/>
            <person name="Hsiao K."/>
            <person name="Chao Y."/>
            <person name="Chu M."/>
            <person name="Cheng C."/>
            <person name="Hour A."/>
            <person name="Lee P."/>
            <person name="Lin S."/>
            <person name="Lin Y."/>
            <person name="Liou J."/>
            <person name="Liu S."/>
            <person name="Hsing Y."/>
            <person name="Raghuvanshi S."/>
            <person name="Mohanty A."/>
            <person name="Bharti A.K."/>
            <person name="Gaur A."/>
            <person name="Gupta V."/>
            <person name="Kumar D."/>
            <person name="Ravi V."/>
            <person name="Vij S."/>
            <person name="Kapur A."/>
            <person name="Khurana P."/>
            <person name="Khurana P."/>
            <person name="Khurana J.P."/>
            <person name="Tyagi A.K."/>
            <person name="Gaikwad K."/>
            <person name="Singh A."/>
            <person name="Dalal V."/>
            <person name="Srivastava S."/>
            <person name="Dixit A."/>
            <person name="Pal A.K."/>
            <person name="Ghazi I.A."/>
            <person name="Yadav M."/>
            <person name="Pandit A."/>
            <person name="Bhargava A."/>
            <person name="Sureshbabu K."/>
            <person name="Batra K."/>
            <person name="Sharma T.R."/>
            <person name="Mohapatra T."/>
            <person name="Singh N.K."/>
            <person name="Messing J."/>
            <person name="Nelson A.B."/>
            <person name="Fuks G."/>
            <person name="Kavchok S."/>
            <person name="Keizer G."/>
            <person name="Linton E."/>
            <person name="Llaca V."/>
            <person name="Song R."/>
            <person name="Tanyolac B."/>
            <person name="Young S."/>
            <person name="Ho-Il K."/>
            <person name="Hahn J.H."/>
            <person name="Sangsakoo G."/>
            <person name="Vanavichit A."/>
            <person name="de Mattos Luiz.A.T."/>
            <person name="Zimmer P.D."/>
            <person name="Malone G."/>
            <person name="Dellagostin O."/>
            <person name="de Oliveira A.C."/>
            <person name="Bevan M."/>
            <person name="Bancroft I."/>
            <person name="Minx P."/>
            <person name="Cordum H."/>
            <person name="Wilson R."/>
            <person name="Cheng Z."/>
            <person name="Jin W."/>
            <person name="Jiang J."/>
            <person name="Leong S.A."/>
            <person name="Iwama H."/>
            <person name="Gojobori T."/>
            <person name="Itoh T."/>
            <person name="Niimura Y."/>
            <person name="Fujii Y."/>
            <person name="Habara T."/>
            <person name="Sakai H."/>
            <person name="Sato Y."/>
            <person name="Wilson G."/>
            <person name="Kumar K."/>
            <person name="McCouch S."/>
            <person name="Juretic N."/>
            <person name="Hoen D."/>
            <person name="Wright S."/>
            <person name="Bruskiewich R."/>
            <person name="Bureau T."/>
            <person name="Miyao A."/>
            <person name="Hirochika H."/>
            <person name="Nishikawa T."/>
            <person name="Kadowaki K."/>
            <person name="Sugiura M."/>
            <person name="Burr B."/>
            <person name="Sasaki T."/>
        </authorList>
    </citation>
    <scope>NUCLEOTIDE SEQUENCE [LARGE SCALE GENOMIC DNA]</scope>
    <source>
        <strain evidence="4">cv. Nipponbare</strain>
    </source>
</reference>
<evidence type="ECO:0000313" key="3">
    <source>
        <dbReference type="EMBL" id="BAD69158.1"/>
    </source>
</evidence>
<feature type="compositionally biased region" description="Low complexity" evidence="1">
    <location>
        <begin position="25"/>
        <end position="38"/>
    </location>
</feature>